<dbReference type="GO" id="GO:0015074">
    <property type="term" value="P:DNA integration"/>
    <property type="evidence" value="ECO:0007669"/>
    <property type="project" value="InterPro"/>
</dbReference>
<proteinExistence type="predicted"/>
<dbReference type="AlphaFoldDB" id="A0A285VAW5"/>
<name>A0A285VAW5_9MICO</name>
<dbReference type="EMBL" id="OBQK01000001">
    <property type="protein sequence ID" value="SOC51107.1"/>
    <property type="molecule type" value="Genomic_DNA"/>
</dbReference>
<feature type="region of interest" description="Disordered" evidence="2">
    <location>
        <begin position="95"/>
        <end position="131"/>
    </location>
</feature>
<evidence type="ECO:0000313" key="5">
    <source>
        <dbReference type="Proteomes" id="UP000219688"/>
    </source>
</evidence>
<dbReference type="Proteomes" id="UP000219688">
    <property type="component" value="Unassembled WGS sequence"/>
</dbReference>
<dbReference type="Gene3D" id="1.10.150.130">
    <property type="match status" value="1"/>
</dbReference>
<evidence type="ECO:0000313" key="4">
    <source>
        <dbReference type="EMBL" id="SOC51107.1"/>
    </source>
</evidence>
<dbReference type="RefSeq" id="WP_097186278.1">
    <property type="nucleotide sequence ID" value="NZ_OBQK01000001.1"/>
</dbReference>
<evidence type="ECO:0000256" key="1">
    <source>
        <dbReference type="ARBA" id="ARBA00023125"/>
    </source>
</evidence>
<evidence type="ECO:0000256" key="2">
    <source>
        <dbReference type="SAM" id="MobiDB-lite"/>
    </source>
</evidence>
<feature type="domain" description="Integrase SAM-like N-terminal" evidence="3">
    <location>
        <begin position="31"/>
        <end position="96"/>
    </location>
</feature>
<accession>A0A285VAW5</accession>
<protein>
    <submittedName>
        <fullName evidence="4">Phage integrase, N-terminal SAM-like domain</fullName>
    </submittedName>
</protein>
<sequence>MSTTSSSTAALPFQPSSMSPAQLAAVSFLARYSGATHRLYRAQLGRWFAWCESNGLDPVVGIQRARVELYIRELGDAGLMDSSVNTRLHAVRGYFRSRTSTAPSRPTRPCRPGSRRSSGTSPGPRAWTGWS</sequence>
<feature type="compositionally biased region" description="Low complexity" evidence="2">
    <location>
        <begin position="103"/>
        <end position="125"/>
    </location>
</feature>
<evidence type="ECO:0000259" key="3">
    <source>
        <dbReference type="Pfam" id="PF02899"/>
    </source>
</evidence>
<gene>
    <name evidence="4" type="ORF">SAMN05421879_10128</name>
</gene>
<dbReference type="InterPro" id="IPR004107">
    <property type="entry name" value="Integrase_SAM-like_N"/>
</dbReference>
<dbReference type="SUPFAM" id="SSF47823">
    <property type="entry name" value="lambda integrase-like, N-terminal domain"/>
    <property type="match status" value="1"/>
</dbReference>
<organism evidence="4 5">
    <name type="scientific">Ornithinimicrobium cerasi</name>
    <dbReference type="NCBI Taxonomy" id="2248773"/>
    <lineage>
        <taxon>Bacteria</taxon>
        <taxon>Bacillati</taxon>
        <taxon>Actinomycetota</taxon>
        <taxon>Actinomycetes</taxon>
        <taxon>Micrococcales</taxon>
        <taxon>Ornithinimicrobiaceae</taxon>
        <taxon>Ornithinimicrobium</taxon>
    </lineage>
</organism>
<keyword evidence="5" id="KW-1185">Reference proteome</keyword>
<dbReference type="InterPro" id="IPR010998">
    <property type="entry name" value="Integrase_recombinase_N"/>
</dbReference>
<keyword evidence="1" id="KW-0238">DNA-binding</keyword>
<dbReference type="Pfam" id="PF02899">
    <property type="entry name" value="Phage_int_SAM_1"/>
    <property type="match status" value="1"/>
</dbReference>
<reference evidence="5" key="1">
    <citation type="submission" date="2017-08" db="EMBL/GenBank/DDBJ databases">
        <authorList>
            <person name="Varghese N."/>
            <person name="Submissions S."/>
        </authorList>
    </citation>
    <scope>NUCLEOTIDE SEQUENCE [LARGE SCALE GENOMIC DNA]</scope>
    <source>
        <strain evidence="5">USBA17B2</strain>
    </source>
</reference>
<dbReference type="GO" id="GO:0003677">
    <property type="term" value="F:DNA binding"/>
    <property type="evidence" value="ECO:0007669"/>
    <property type="project" value="UniProtKB-KW"/>
</dbReference>